<organism evidence="1 2">
    <name type="scientific">Irpex rosettiformis</name>
    <dbReference type="NCBI Taxonomy" id="378272"/>
    <lineage>
        <taxon>Eukaryota</taxon>
        <taxon>Fungi</taxon>
        <taxon>Dikarya</taxon>
        <taxon>Basidiomycota</taxon>
        <taxon>Agaricomycotina</taxon>
        <taxon>Agaricomycetes</taxon>
        <taxon>Polyporales</taxon>
        <taxon>Irpicaceae</taxon>
        <taxon>Irpex</taxon>
    </lineage>
</organism>
<reference evidence="1" key="1">
    <citation type="journal article" date="2021" name="Environ. Microbiol.">
        <title>Gene family expansions and transcriptome signatures uncover fungal adaptations to wood decay.</title>
        <authorList>
            <person name="Hage H."/>
            <person name="Miyauchi S."/>
            <person name="Viragh M."/>
            <person name="Drula E."/>
            <person name="Min B."/>
            <person name="Chaduli D."/>
            <person name="Navarro D."/>
            <person name="Favel A."/>
            <person name="Norest M."/>
            <person name="Lesage-Meessen L."/>
            <person name="Balint B."/>
            <person name="Merenyi Z."/>
            <person name="de Eugenio L."/>
            <person name="Morin E."/>
            <person name="Martinez A.T."/>
            <person name="Baldrian P."/>
            <person name="Stursova M."/>
            <person name="Martinez M.J."/>
            <person name="Novotny C."/>
            <person name="Magnuson J.K."/>
            <person name="Spatafora J.W."/>
            <person name="Maurice S."/>
            <person name="Pangilinan J."/>
            <person name="Andreopoulos W."/>
            <person name="LaButti K."/>
            <person name="Hundley H."/>
            <person name="Na H."/>
            <person name="Kuo A."/>
            <person name="Barry K."/>
            <person name="Lipzen A."/>
            <person name="Henrissat B."/>
            <person name="Riley R."/>
            <person name="Ahrendt S."/>
            <person name="Nagy L.G."/>
            <person name="Grigoriev I.V."/>
            <person name="Martin F."/>
            <person name="Rosso M.N."/>
        </authorList>
    </citation>
    <scope>NUCLEOTIDE SEQUENCE</scope>
    <source>
        <strain evidence="1">CBS 384.51</strain>
    </source>
</reference>
<evidence type="ECO:0000313" key="2">
    <source>
        <dbReference type="Proteomes" id="UP001055072"/>
    </source>
</evidence>
<sequence>MVGTIRFCWSCYGLPLFAMMSLYSHCTIAAQNVHARMSTPFLQRYLSSVFRDALFVAKVLTACYLQVPFSRRGISKDSCLVVPASSDRCTTIP</sequence>
<gene>
    <name evidence="1" type="ORF">BDY19DRAFT_925674</name>
</gene>
<accession>A0ACB8UEA2</accession>
<comment type="caution">
    <text evidence="1">The sequence shown here is derived from an EMBL/GenBank/DDBJ whole genome shotgun (WGS) entry which is preliminary data.</text>
</comment>
<dbReference type="Proteomes" id="UP001055072">
    <property type="component" value="Unassembled WGS sequence"/>
</dbReference>
<keyword evidence="2" id="KW-1185">Reference proteome</keyword>
<evidence type="ECO:0000313" key="1">
    <source>
        <dbReference type="EMBL" id="KAI0092707.1"/>
    </source>
</evidence>
<name>A0ACB8UEA2_9APHY</name>
<proteinExistence type="predicted"/>
<dbReference type="EMBL" id="MU274903">
    <property type="protein sequence ID" value="KAI0092707.1"/>
    <property type="molecule type" value="Genomic_DNA"/>
</dbReference>
<protein>
    <submittedName>
        <fullName evidence="1">Uncharacterized protein</fullName>
    </submittedName>
</protein>